<organism evidence="2 3">
    <name type="scientific">Kordiimonas sediminis</name>
    <dbReference type="NCBI Taxonomy" id="1735581"/>
    <lineage>
        <taxon>Bacteria</taxon>
        <taxon>Pseudomonadati</taxon>
        <taxon>Pseudomonadota</taxon>
        <taxon>Alphaproteobacteria</taxon>
        <taxon>Kordiimonadales</taxon>
        <taxon>Kordiimonadaceae</taxon>
        <taxon>Kordiimonas</taxon>
    </lineage>
</organism>
<feature type="transmembrane region" description="Helical" evidence="1">
    <location>
        <begin position="189"/>
        <end position="215"/>
    </location>
</feature>
<evidence type="ECO:0008006" key="4">
    <source>
        <dbReference type="Google" id="ProtNLM"/>
    </source>
</evidence>
<protein>
    <recommendedName>
        <fullName evidence="4">PepSY domain-containing protein</fullName>
    </recommendedName>
</protein>
<evidence type="ECO:0000313" key="3">
    <source>
        <dbReference type="Proteomes" id="UP000630923"/>
    </source>
</evidence>
<dbReference type="Proteomes" id="UP000630923">
    <property type="component" value="Unassembled WGS sequence"/>
</dbReference>
<dbReference type="RefSeq" id="WP_191252150.1">
    <property type="nucleotide sequence ID" value="NZ_BNCI01000002.1"/>
</dbReference>
<proteinExistence type="predicted"/>
<reference evidence="2" key="2">
    <citation type="submission" date="2020-09" db="EMBL/GenBank/DDBJ databases">
        <authorList>
            <person name="Sun Q."/>
            <person name="Kim S."/>
        </authorList>
    </citation>
    <scope>NUCLEOTIDE SEQUENCE</scope>
    <source>
        <strain evidence="2">KCTC 42590</strain>
    </source>
</reference>
<reference evidence="2" key="1">
    <citation type="journal article" date="2014" name="Int. J. Syst. Evol. Microbiol.">
        <title>Complete genome sequence of Corynebacterium casei LMG S-19264T (=DSM 44701T), isolated from a smear-ripened cheese.</title>
        <authorList>
            <consortium name="US DOE Joint Genome Institute (JGI-PGF)"/>
            <person name="Walter F."/>
            <person name="Albersmeier A."/>
            <person name="Kalinowski J."/>
            <person name="Ruckert C."/>
        </authorList>
    </citation>
    <scope>NUCLEOTIDE SEQUENCE</scope>
    <source>
        <strain evidence="2">KCTC 42590</strain>
    </source>
</reference>
<accession>A0A919ASB3</accession>
<dbReference type="Pfam" id="PF03929">
    <property type="entry name" value="PepSY_TM"/>
    <property type="match status" value="1"/>
</dbReference>
<feature type="transmembrane region" description="Helical" evidence="1">
    <location>
        <begin position="12"/>
        <end position="34"/>
    </location>
</feature>
<keyword evidence="3" id="KW-1185">Reference proteome</keyword>
<dbReference type="EMBL" id="BNCI01000002">
    <property type="protein sequence ID" value="GHF23844.1"/>
    <property type="molecule type" value="Genomic_DNA"/>
</dbReference>
<keyword evidence="1" id="KW-0472">Membrane</keyword>
<comment type="caution">
    <text evidence="2">The sequence shown here is derived from an EMBL/GenBank/DDBJ whole genome shotgun (WGS) entry which is preliminary data.</text>
</comment>
<dbReference type="InterPro" id="IPR005625">
    <property type="entry name" value="PepSY-ass_TM"/>
</dbReference>
<sequence>MPFRKLLYWPHLICGVTAGIVILLMSATGVLLTYERQMIRWAEPSIEQLQNETDTASSLAPPELLAENAATVLGKPVTSLTFDKDPTRPVIAAAGRREQTYLAPSGESLGAGPTGLKSFFSTVTGLHRWFALEGEARGTARMVTGAANLMFLFIVVSGIYLWVPRVFKWPIIKKVLFFQKTSNARARDFIWHHVMGIWSVIPLIAITATATVFYYSWANDLVYTLAGEEPPVRGARSGSAAKDQEQTPVPLPGAVSLSTLLSQAKNHQSDWNRITLTVPKPEDTEVRFTIDTGTGGEPTKRGTLTFDRSSGAVKAWAPFETNTAGRQARIYIRYLHTGEALGIIGQTIAGLVSLFATILVWTGVALAWRRYITPALKRRRKKQQAKVGA</sequence>
<keyword evidence="1" id="KW-1133">Transmembrane helix</keyword>
<evidence type="ECO:0000313" key="2">
    <source>
        <dbReference type="EMBL" id="GHF23844.1"/>
    </source>
</evidence>
<gene>
    <name evidence="2" type="ORF">GCM10017044_18020</name>
</gene>
<feature type="transmembrane region" description="Helical" evidence="1">
    <location>
        <begin position="142"/>
        <end position="163"/>
    </location>
</feature>
<name>A0A919ASB3_9PROT</name>
<evidence type="ECO:0000256" key="1">
    <source>
        <dbReference type="SAM" id="Phobius"/>
    </source>
</evidence>
<feature type="transmembrane region" description="Helical" evidence="1">
    <location>
        <begin position="343"/>
        <end position="368"/>
    </location>
</feature>
<keyword evidence="1" id="KW-0812">Transmembrane</keyword>
<dbReference type="PANTHER" id="PTHR34219:SF3">
    <property type="entry name" value="BLL7967 PROTEIN"/>
    <property type="match status" value="1"/>
</dbReference>
<dbReference type="AlphaFoldDB" id="A0A919ASB3"/>
<dbReference type="PANTHER" id="PTHR34219">
    <property type="entry name" value="IRON-REGULATED INNER MEMBRANE PROTEIN-RELATED"/>
    <property type="match status" value="1"/>
</dbReference>